<feature type="region of interest" description="Disordered" evidence="7">
    <location>
        <begin position="290"/>
        <end position="315"/>
    </location>
</feature>
<dbReference type="PROSITE" id="PS50090">
    <property type="entry name" value="MYB_LIKE"/>
    <property type="match status" value="1"/>
</dbReference>
<dbReference type="PROSITE" id="PS51294">
    <property type="entry name" value="HTH_MYB"/>
    <property type="match status" value="1"/>
</dbReference>
<dbReference type="Gene3D" id="1.10.10.60">
    <property type="entry name" value="Homeodomain-like"/>
    <property type="match status" value="1"/>
</dbReference>
<organism evidence="10 11">
    <name type="scientific">Eleusine coracana subsp. coracana</name>
    <dbReference type="NCBI Taxonomy" id="191504"/>
    <lineage>
        <taxon>Eukaryota</taxon>
        <taxon>Viridiplantae</taxon>
        <taxon>Streptophyta</taxon>
        <taxon>Embryophyta</taxon>
        <taxon>Tracheophyta</taxon>
        <taxon>Spermatophyta</taxon>
        <taxon>Magnoliopsida</taxon>
        <taxon>Liliopsida</taxon>
        <taxon>Poales</taxon>
        <taxon>Poaceae</taxon>
        <taxon>PACMAD clade</taxon>
        <taxon>Chloridoideae</taxon>
        <taxon>Cynodonteae</taxon>
        <taxon>Eleusininae</taxon>
        <taxon>Eleusine</taxon>
    </lineage>
</organism>
<dbReference type="InterPro" id="IPR005513">
    <property type="entry name" value="LEA_1"/>
</dbReference>
<dbReference type="GO" id="GO:0009793">
    <property type="term" value="P:embryo development ending in seed dormancy"/>
    <property type="evidence" value="ECO:0007669"/>
    <property type="project" value="InterPro"/>
</dbReference>
<sequence>MQAVKVKVKDTMSATKAKAKEKQAKAEEKAEVASARSHAEKELAHERGKAKVAAAKMELHQDKALHREQAMEHKIHKHGHGYGYGHGHHHHHHAAPVPGTTAAPAGPVVYPPVNRWSLIARKLPGRTDNKIKNHWNTHIRKKLLNMGIDPVTHAPRTDLNLLAGLPNLLAGATANNLAAAVNTNWDMNALKLQADLAKFQLLHGLVNAITAAAAPSGGVSTVSVDQQGGLLNMPALTTVPAVSPATTSFTGFGGGVADGLSSPELGHGRPSGSNLTAAMAPPLVAAEECNNAGGVSGEKTPASSPFEGLDNLNLQDDLSNDTWADLLE</sequence>
<evidence type="ECO:0000256" key="3">
    <source>
        <dbReference type="ARBA" id="ARBA00023015"/>
    </source>
</evidence>
<gene>
    <name evidence="10" type="primary">ga18369</name>
    <name evidence="10" type="ORF">PR202_ga18369</name>
</gene>
<evidence type="ECO:0000259" key="8">
    <source>
        <dbReference type="PROSITE" id="PS50090"/>
    </source>
</evidence>
<comment type="caution">
    <text evidence="10">The sequence shown here is derived from an EMBL/GenBank/DDBJ whole genome shotgun (WGS) entry which is preliminary data.</text>
</comment>
<reference evidence="10" key="1">
    <citation type="journal article" date="2018" name="DNA Res.">
        <title>Multiple hybrid de novo genome assembly of finger millet, an orphan allotetraploid crop.</title>
        <authorList>
            <person name="Hatakeyama M."/>
            <person name="Aluri S."/>
            <person name="Balachadran M.T."/>
            <person name="Sivarajan S.R."/>
            <person name="Patrignani A."/>
            <person name="Gruter S."/>
            <person name="Poveda L."/>
            <person name="Shimizu-Inatsugi R."/>
            <person name="Baeten J."/>
            <person name="Francoijs K.J."/>
            <person name="Nataraja K.N."/>
            <person name="Reddy Y.A.N."/>
            <person name="Phadnis S."/>
            <person name="Ravikumar R.L."/>
            <person name="Schlapbach R."/>
            <person name="Sreeman S.M."/>
            <person name="Shimizu K.K."/>
        </authorList>
    </citation>
    <scope>NUCLEOTIDE SEQUENCE</scope>
</reference>
<dbReference type="GO" id="GO:0003677">
    <property type="term" value="F:DNA binding"/>
    <property type="evidence" value="ECO:0007669"/>
    <property type="project" value="UniProtKB-KW"/>
</dbReference>
<keyword evidence="3" id="KW-0805">Transcription regulation</keyword>
<reference evidence="10" key="2">
    <citation type="submission" date="2021-12" db="EMBL/GenBank/DDBJ databases">
        <title>Resequencing data analysis of finger millet.</title>
        <authorList>
            <person name="Hatakeyama M."/>
            <person name="Aluri S."/>
            <person name="Balachadran M.T."/>
            <person name="Sivarajan S.R."/>
            <person name="Poveda L."/>
            <person name="Shimizu-Inatsugi R."/>
            <person name="Schlapbach R."/>
            <person name="Sreeman S.M."/>
            <person name="Shimizu K.K."/>
        </authorList>
    </citation>
    <scope>NUCLEOTIDE SEQUENCE</scope>
</reference>
<feature type="compositionally biased region" description="Basic and acidic residues" evidence="7">
    <location>
        <begin position="18"/>
        <end position="43"/>
    </location>
</feature>
<dbReference type="InterPro" id="IPR017930">
    <property type="entry name" value="Myb_dom"/>
</dbReference>
<dbReference type="SUPFAM" id="SSF46689">
    <property type="entry name" value="Homeodomain-like"/>
    <property type="match status" value="1"/>
</dbReference>
<dbReference type="GO" id="GO:0005634">
    <property type="term" value="C:nucleus"/>
    <property type="evidence" value="ECO:0007669"/>
    <property type="project" value="UniProtKB-SubCell"/>
</dbReference>
<feature type="domain" description="HTH myb-type" evidence="9">
    <location>
        <begin position="114"/>
        <end position="143"/>
    </location>
</feature>
<dbReference type="Proteomes" id="UP001054889">
    <property type="component" value="Unassembled WGS sequence"/>
</dbReference>
<evidence type="ECO:0000313" key="10">
    <source>
        <dbReference type="EMBL" id="GJN01130.1"/>
    </source>
</evidence>
<dbReference type="EMBL" id="BQKI01000008">
    <property type="protein sequence ID" value="GJN01130.1"/>
    <property type="molecule type" value="Genomic_DNA"/>
</dbReference>
<keyword evidence="4" id="KW-0238">DNA-binding</keyword>
<dbReference type="PANTHER" id="PTHR47994">
    <property type="entry name" value="F14D16.11-RELATED"/>
    <property type="match status" value="1"/>
</dbReference>
<proteinExistence type="inferred from homology"/>
<keyword evidence="6" id="KW-0539">Nucleus</keyword>
<evidence type="ECO:0000256" key="6">
    <source>
        <dbReference type="ARBA" id="ARBA00023242"/>
    </source>
</evidence>
<dbReference type="Pfam" id="PF00249">
    <property type="entry name" value="Myb_DNA-binding"/>
    <property type="match status" value="1"/>
</dbReference>
<accession>A0AAV5CSJ7</accession>
<dbReference type="InterPro" id="IPR015495">
    <property type="entry name" value="Myb_TF_plants"/>
</dbReference>
<dbReference type="AlphaFoldDB" id="A0AAV5CSJ7"/>
<comment type="similarity">
    <text evidence="2">Belongs to the LEA type 1 family.</text>
</comment>
<dbReference type="Pfam" id="PF03760">
    <property type="entry name" value="LEA_1"/>
    <property type="match status" value="1"/>
</dbReference>
<evidence type="ECO:0000256" key="5">
    <source>
        <dbReference type="ARBA" id="ARBA00023163"/>
    </source>
</evidence>
<evidence type="ECO:0000256" key="4">
    <source>
        <dbReference type="ARBA" id="ARBA00023125"/>
    </source>
</evidence>
<comment type="subcellular location">
    <subcellularLocation>
        <location evidence="1">Nucleus</location>
    </subcellularLocation>
</comment>
<feature type="region of interest" description="Disordered" evidence="7">
    <location>
        <begin position="1"/>
        <end position="43"/>
    </location>
</feature>
<feature type="domain" description="Myb-like" evidence="8">
    <location>
        <begin position="106"/>
        <end position="139"/>
    </location>
</feature>
<evidence type="ECO:0000256" key="7">
    <source>
        <dbReference type="SAM" id="MobiDB-lite"/>
    </source>
</evidence>
<evidence type="ECO:0000259" key="9">
    <source>
        <dbReference type="PROSITE" id="PS51294"/>
    </source>
</evidence>
<protein>
    <submittedName>
        <fullName evidence="10">Uncharacterized protein</fullName>
    </submittedName>
</protein>
<evidence type="ECO:0000256" key="1">
    <source>
        <dbReference type="ARBA" id="ARBA00004123"/>
    </source>
</evidence>
<keyword evidence="5" id="KW-0804">Transcription</keyword>
<dbReference type="CDD" id="cd00167">
    <property type="entry name" value="SANT"/>
    <property type="match status" value="1"/>
</dbReference>
<evidence type="ECO:0000313" key="11">
    <source>
        <dbReference type="Proteomes" id="UP001054889"/>
    </source>
</evidence>
<dbReference type="InterPro" id="IPR001005">
    <property type="entry name" value="SANT/Myb"/>
</dbReference>
<name>A0AAV5CSJ7_ELECO</name>
<keyword evidence="11" id="KW-1185">Reference proteome</keyword>
<dbReference type="InterPro" id="IPR009057">
    <property type="entry name" value="Homeodomain-like_sf"/>
</dbReference>
<evidence type="ECO:0000256" key="2">
    <source>
        <dbReference type="ARBA" id="ARBA00010975"/>
    </source>
</evidence>